<proteinExistence type="predicted"/>
<dbReference type="EMBL" id="JAWDGP010005739">
    <property type="protein sequence ID" value="KAK3752809.1"/>
    <property type="molecule type" value="Genomic_DNA"/>
</dbReference>
<evidence type="ECO:0000313" key="1">
    <source>
        <dbReference type="EMBL" id="KAK3752809.1"/>
    </source>
</evidence>
<dbReference type="AlphaFoldDB" id="A0AAE1D250"/>
<evidence type="ECO:0000313" key="2">
    <source>
        <dbReference type="Proteomes" id="UP001283361"/>
    </source>
</evidence>
<reference evidence="1" key="1">
    <citation type="journal article" date="2023" name="G3 (Bethesda)">
        <title>A reference genome for the long-term kleptoplast-retaining sea slug Elysia crispata morphotype clarki.</title>
        <authorList>
            <person name="Eastman K.E."/>
            <person name="Pendleton A.L."/>
            <person name="Shaikh M.A."/>
            <person name="Suttiyut T."/>
            <person name="Ogas R."/>
            <person name="Tomko P."/>
            <person name="Gavelis G."/>
            <person name="Widhalm J.R."/>
            <person name="Wisecaver J.H."/>
        </authorList>
    </citation>
    <scope>NUCLEOTIDE SEQUENCE</scope>
    <source>
        <strain evidence="1">ECLA1</strain>
    </source>
</reference>
<name>A0AAE1D250_9GAST</name>
<gene>
    <name evidence="1" type="ORF">RRG08_064369</name>
</gene>
<dbReference type="Proteomes" id="UP001283361">
    <property type="component" value="Unassembled WGS sequence"/>
</dbReference>
<organism evidence="1 2">
    <name type="scientific">Elysia crispata</name>
    <name type="common">lettuce slug</name>
    <dbReference type="NCBI Taxonomy" id="231223"/>
    <lineage>
        <taxon>Eukaryota</taxon>
        <taxon>Metazoa</taxon>
        <taxon>Spiralia</taxon>
        <taxon>Lophotrochozoa</taxon>
        <taxon>Mollusca</taxon>
        <taxon>Gastropoda</taxon>
        <taxon>Heterobranchia</taxon>
        <taxon>Euthyneura</taxon>
        <taxon>Panpulmonata</taxon>
        <taxon>Sacoglossa</taxon>
        <taxon>Placobranchoidea</taxon>
        <taxon>Plakobranchidae</taxon>
        <taxon>Elysia</taxon>
    </lineage>
</organism>
<protein>
    <submittedName>
        <fullName evidence="1">Uncharacterized protein</fullName>
    </submittedName>
</protein>
<sequence length="52" mass="5759">MNQANRKTDGSTGWGGVCPGTFFLFLVEGKKQGRVFYPSVTSVEEDLVFTQK</sequence>
<comment type="caution">
    <text evidence="1">The sequence shown here is derived from an EMBL/GenBank/DDBJ whole genome shotgun (WGS) entry which is preliminary data.</text>
</comment>
<accession>A0AAE1D250</accession>
<keyword evidence="2" id="KW-1185">Reference proteome</keyword>